<sequence length="81" mass="9408">MYFYTVYASVFMMLPDDTTLRALVGGLWPHCLWINKGNRPVKTHSNRHCSEHLLKKVDLSKSGMNKTYKNGHRCLSLVHLF</sequence>
<dbReference type="AlphaFoldDB" id="A0A3P9N642"/>
<protein>
    <recommendedName>
        <fullName evidence="3">Secreted protein</fullName>
    </recommendedName>
</protein>
<dbReference type="Ensembl" id="ENSPRET00000005062.1">
    <property type="protein sequence ID" value="ENSPREP00000004997.1"/>
    <property type="gene ID" value="ENSPREG00000003498.1"/>
</dbReference>
<organism evidence="1 2">
    <name type="scientific">Poecilia reticulata</name>
    <name type="common">Guppy</name>
    <name type="synonym">Acanthophacelus reticulatus</name>
    <dbReference type="NCBI Taxonomy" id="8081"/>
    <lineage>
        <taxon>Eukaryota</taxon>
        <taxon>Metazoa</taxon>
        <taxon>Chordata</taxon>
        <taxon>Craniata</taxon>
        <taxon>Vertebrata</taxon>
        <taxon>Euteleostomi</taxon>
        <taxon>Actinopterygii</taxon>
        <taxon>Neopterygii</taxon>
        <taxon>Teleostei</taxon>
        <taxon>Neoteleostei</taxon>
        <taxon>Acanthomorphata</taxon>
        <taxon>Ovalentaria</taxon>
        <taxon>Atherinomorphae</taxon>
        <taxon>Cyprinodontiformes</taxon>
        <taxon>Poeciliidae</taxon>
        <taxon>Poeciliinae</taxon>
        <taxon>Poecilia</taxon>
    </lineage>
</organism>
<reference evidence="1" key="2">
    <citation type="submission" date="2025-08" db="UniProtKB">
        <authorList>
            <consortium name="Ensembl"/>
        </authorList>
    </citation>
    <scope>IDENTIFICATION</scope>
    <source>
        <strain evidence="1">Guanapo</strain>
    </source>
</reference>
<reference evidence="2" key="1">
    <citation type="submission" date="2013-11" db="EMBL/GenBank/DDBJ databases">
        <title>The genomic landscape of the Guanapo guppy.</title>
        <authorList>
            <person name="Kuenstner A."/>
            <person name="Dreyer C."/>
        </authorList>
    </citation>
    <scope>NUCLEOTIDE SEQUENCE</scope>
    <source>
        <strain evidence="2">Guanapo</strain>
    </source>
</reference>
<evidence type="ECO:0000313" key="2">
    <source>
        <dbReference type="Proteomes" id="UP000242638"/>
    </source>
</evidence>
<accession>A0A3P9N642</accession>
<evidence type="ECO:0000313" key="1">
    <source>
        <dbReference type="Ensembl" id="ENSPREP00000004997.1"/>
    </source>
</evidence>
<dbReference type="Bgee" id="ENSPREG00000003498">
    <property type="expression patterns" value="Expressed in caudal fin"/>
</dbReference>
<keyword evidence="2" id="KW-1185">Reference proteome</keyword>
<dbReference type="Proteomes" id="UP000242638">
    <property type="component" value="Unassembled WGS sequence"/>
</dbReference>
<reference evidence="1" key="3">
    <citation type="submission" date="2025-09" db="UniProtKB">
        <authorList>
            <consortium name="Ensembl"/>
        </authorList>
    </citation>
    <scope>IDENTIFICATION</scope>
    <source>
        <strain evidence="1">Guanapo</strain>
    </source>
</reference>
<name>A0A3P9N642_POERE</name>
<proteinExistence type="predicted"/>
<evidence type="ECO:0008006" key="3">
    <source>
        <dbReference type="Google" id="ProtNLM"/>
    </source>
</evidence>